<dbReference type="EMBL" id="CAAALY010262601">
    <property type="protein sequence ID" value="VEL39809.1"/>
    <property type="molecule type" value="Genomic_DNA"/>
</dbReference>
<organism evidence="2 3">
    <name type="scientific">Protopolystoma xenopodis</name>
    <dbReference type="NCBI Taxonomy" id="117903"/>
    <lineage>
        <taxon>Eukaryota</taxon>
        <taxon>Metazoa</taxon>
        <taxon>Spiralia</taxon>
        <taxon>Lophotrochozoa</taxon>
        <taxon>Platyhelminthes</taxon>
        <taxon>Monogenea</taxon>
        <taxon>Polyopisthocotylea</taxon>
        <taxon>Polystomatidea</taxon>
        <taxon>Polystomatidae</taxon>
        <taxon>Protopolystoma</taxon>
    </lineage>
</organism>
<evidence type="ECO:0000256" key="1">
    <source>
        <dbReference type="SAM" id="MobiDB-lite"/>
    </source>
</evidence>
<feature type="region of interest" description="Disordered" evidence="1">
    <location>
        <begin position="47"/>
        <end position="69"/>
    </location>
</feature>
<comment type="caution">
    <text evidence="2">The sequence shown here is derived from an EMBL/GenBank/DDBJ whole genome shotgun (WGS) entry which is preliminary data.</text>
</comment>
<gene>
    <name evidence="2" type="ORF">PXEA_LOCUS33249</name>
</gene>
<protein>
    <submittedName>
        <fullName evidence="2">Uncharacterized protein</fullName>
    </submittedName>
</protein>
<name>A0A448XLY9_9PLAT</name>
<accession>A0A448XLY9</accession>
<dbReference type="Proteomes" id="UP000784294">
    <property type="component" value="Unassembled WGS sequence"/>
</dbReference>
<proteinExistence type="predicted"/>
<keyword evidence="3" id="KW-1185">Reference proteome</keyword>
<sequence>MILPFGLYTVAHTHTHTDTDTKTRRRCRYWHFGRRTDSQVCCRGGLHETASTPRPVGRSDPIRSDPIRSDPIRFCPGGQNLAGLRRIAGQKRTWPSVESDQTDRIQPQIRLTSPQAVVLVRHLAKSVDATPRHGDEVVLRELATTNTLFGDALLPSRRLPADRHILPAFYPLIHQDR</sequence>
<dbReference type="AlphaFoldDB" id="A0A448XLY9"/>
<evidence type="ECO:0000313" key="3">
    <source>
        <dbReference type="Proteomes" id="UP000784294"/>
    </source>
</evidence>
<reference evidence="2" key="1">
    <citation type="submission" date="2018-11" db="EMBL/GenBank/DDBJ databases">
        <authorList>
            <consortium name="Pathogen Informatics"/>
        </authorList>
    </citation>
    <scope>NUCLEOTIDE SEQUENCE</scope>
</reference>
<evidence type="ECO:0000313" key="2">
    <source>
        <dbReference type="EMBL" id="VEL39809.1"/>
    </source>
</evidence>
<feature type="compositionally biased region" description="Basic and acidic residues" evidence="1">
    <location>
        <begin position="60"/>
        <end position="69"/>
    </location>
</feature>